<sequence>MFQRYYGRVARGMSFQYRMRCRQQQGGCMAFYMSTNTAQSASSDQTQPTKSDYEQSVDGLVNDYIANHGKRLERSERQILVGPVFDKAIQHYICTENAFPDCYEQAAHEVYARVKGQLLDPQETLKYPLSLQASETNFEMTLNDIRKDMYYRTRSLLSQSRKVDKEVIYDRRAEEEHLHHCRYLLHDNRFARRGYLSKGGFLESEAIGEVIHHVFCKSGMVELEKHELVPKPLIVLAYVLMRRCFESILNPARPGRELKKVFRQDGPSMWLYQSTVPDGINGFLKYINWDNVQSVQTGVVHHPPVEFRGVYSYIQEAKEGLWSLAYPRYKKKS</sequence>
<gene>
    <name evidence="2" type="ORF">O0I10_011633</name>
</gene>
<evidence type="ECO:0000313" key="3">
    <source>
        <dbReference type="Proteomes" id="UP001234581"/>
    </source>
</evidence>
<evidence type="ECO:0000313" key="2">
    <source>
        <dbReference type="EMBL" id="KAJ8652751.1"/>
    </source>
</evidence>
<feature type="domain" description="DUF6532" evidence="1">
    <location>
        <begin position="89"/>
        <end position="244"/>
    </location>
</feature>
<accession>A0AAD7UV01</accession>
<dbReference type="RefSeq" id="XP_058337665.1">
    <property type="nucleotide sequence ID" value="XM_058491597.1"/>
</dbReference>
<dbReference type="GeneID" id="83219033"/>
<reference evidence="2 3" key="1">
    <citation type="submission" date="2023-03" db="EMBL/GenBank/DDBJ databases">
        <title>Genome sequence of Lichtheimia ornata CBS 291.66.</title>
        <authorList>
            <person name="Mohabir J.T."/>
            <person name="Shea T.P."/>
            <person name="Kurbessoian T."/>
            <person name="Berby B."/>
            <person name="Fontaine J."/>
            <person name="Livny J."/>
            <person name="Gnirke A."/>
            <person name="Stajich J.E."/>
            <person name="Cuomo C.A."/>
        </authorList>
    </citation>
    <scope>NUCLEOTIDE SEQUENCE [LARGE SCALE GENOMIC DNA]</scope>
    <source>
        <strain evidence="2">CBS 291.66</strain>
    </source>
</reference>
<comment type="caution">
    <text evidence="2">The sequence shown here is derived from an EMBL/GenBank/DDBJ whole genome shotgun (WGS) entry which is preliminary data.</text>
</comment>
<dbReference type="EMBL" id="JARTCD010000095">
    <property type="protein sequence ID" value="KAJ8652751.1"/>
    <property type="molecule type" value="Genomic_DNA"/>
</dbReference>
<dbReference type="Proteomes" id="UP001234581">
    <property type="component" value="Unassembled WGS sequence"/>
</dbReference>
<proteinExistence type="predicted"/>
<name>A0AAD7UV01_9FUNG</name>
<dbReference type="Pfam" id="PF20149">
    <property type="entry name" value="DUF6532"/>
    <property type="match status" value="1"/>
</dbReference>
<keyword evidence="3" id="KW-1185">Reference proteome</keyword>
<protein>
    <recommendedName>
        <fullName evidence="1">DUF6532 domain-containing protein</fullName>
    </recommendedName>
</protein>
<dbReference type="AlphaFoldDB" id="A0AAD7UV01"/>
<dbReference type="InterPro" id="IPR045341">
    <property type="entry name" value="DUF6532"/>
</dbReference>
<organism evidence="2 3">
    <name type="scientific">Lichtheimia ornata</name>
    <dbReference type="NCBI Taxonomy" id="688661"/>
    <lineage>
        <taxon>Eukaryota</taxon>
        <taxon>Fungi</taxon>
        <taxon>Fungi incertae sedis</taxon>
        <taxon>Mucoromycota</taxon>
        <taxon>Mucoromycotina</taxon>
        <taxon>Mucoromycetes</taxon>
        <taxon>Mucorales</taxon>
        <taxon>Lichtheimiaceae</taxon>
        <taxon>Lichtheimia</taxon>
    </lineage>
</organism>
<evidence type="ECO:0000259" key="1">
    <source>
        <dbReference type="Pfam" id="PF20149"/>
    </source>
</evidence>